<dbReference type="Proteomes" id="UP000287853">
    <property type="component" value="Unassembled WGS sequence"/>
</dbReference>
<evidence type="ECO:0000313" key="3">
    <source>
        <dbReference type="Proteomes" id="UP000287853"/>
    </source>
</evidence>
<evidence type="ECO:0000313" key="2">
    <source>
        <dbReference type="EMBL" id="RWX43643.1"/>
    </source>
</evidence>
<feature type="signal peptide" evidence="1">
    <location>
        <begin position="1"/>
        <end position="25"/>
    </location>
</feature>
<name>A0A3S4T5Q9_9BACT</name>
<dbReference type="AlphaFoldDB" id="A0A3S4T5Q9"/>
<keyword evidence="3" id="KW-1185">Reference proteome</keyword>
<reference evidence="2 3" key="1">
    <citation type="submission" date="2017-01" db="EMBL/GenBank/DDBJ databases">
        <title>The cable genome- insights into the physiology and evolution of filamentous bacteria capable of sulfide oxidation via long distance electron transfer.</title>
        <authorList>
            <person name="Schreiber L."/>
            <person name="Bjerg J.T."/>
            <person name="Boggild A."/>
            <person name="Van De Vossenberg J."/>
            <person name="Meysman F."/>
            <person name="Nielsen L.P."/>
            <person name="Schramm A."/>
            <person name="Kjeldsen K.U."/>
        </authorList>
    </citation>
    <scope>NUCLEOTIDE SEQUENCE [LARGE SCALE GENOMIC DNA]</scope>
    <source>
        <strain evidence="2">MCF</strain>
    </source>
</reference>
<keyword evidence="1" id="KW-0732">Signal</keyword>
<gene>
    <name evidence="2" type="ORF">H206_03279</name>
</gene>
<sequence>MYLHIIILAAAILYFSILPFSAAHALAEHITPQTTSNYCTIPLPDPKQLPKDEKEWFTTFQEGTFYVQGWKEITSEVLGKIQQKSKKDELQRSLTHLGIRIGCEWSKKNDVRKINTDMLEQWGSELQKVAEDNPDKLPMVIADIRQKVFKLVQ</sequence>
<evidence type="ECO:0000256" key="1">
    <source>
        <dbReference type="SAM" id="SignalP"/>
    </source>
</evidence>
<accession>A0A3S4T5Q9</accession>
<dbReference type="EMBL" id="MTKO01000114">
    <property type="protein sequence ID" value="RWX43643.1"/>
    <property type="molecule type" value="Genomic_DNA"/>
</dbReference>
<proteinExistence type="predicted"/>
<feature type="chain" id="PRO_5018596209" evidence="1">
    <location>
        <begin position="26"/>
        <end position="153"/>
    </location>
</feature>
<comment type="caution">
    <text evidence="2">The sequence shown here is derived from an EMBL/GenBank/DDBJ whole genome shotgun (WGS) entry which is preliminary data.</text>
</comment>
<protein>
    <submittedName>
        <fullName evidence="2">Uncharacterized protein</fullName>
    </submittedName>
</protein>
<organism evidence="2 3">
    <name type="scientific">Candidatus Electrothrix aarhusensis</name>
    <dbReference type="NCBI Taxonomy" id="1859131"/>
    <lineage>
        <taxon>Bacteria</taxon>
        <taxon>Pseudomonadati</taxon>
        <taxon>Thermodesulfobacteriota</taxon>
        <taxon>Desulfobulbia</taxon>
        <taxon>Desulfobulbales</taxon>
        <taxon>Desulfobulbaceae</taxon>
        <taxon>Candidatus Electrothrix</taxon>
    </lineage>
</organism>